<feature type="transmembrane region" description="Helical" evidence="1">
    <location>
        <begin position="21"/>
        <end position="42"/>
    </location>
</feature>
<dbReference type="InterPro" id="IPR049978">
    <property type="entry name" value="SCO6880-like"/>
</dbReference>
<dbReference type="KEGG" id="asd:AS9A_P20063"/>
<proteinExistence type="predicted"/>
<dbReference type="AlphaFoldDB" id="F6ESI6"/>
<sequence>MSETPAFLTYGGWRKPRSAGVWGATFGTTMVVLAAFVFWFLAGLIFGFLVTVAGGLLSAIVIAPLLVVHDGRSGYERLLMRWQFWRASRRGEHVYSSGPFSRIPGGRYRLPGVLADTELVEGVDDQNRRFGMIHMPDKHLSTIVLEAFPQGAEAFDQATIDNAVGQWARLLSAAGSDGDIAALVAVVETLPETGIELYETVAANVRVDAPQLARDSMYELATGLISGGVRLTARIAVTFVAQTEERRADPLEQAVEIGRRLGGLTGMAARAGVPCTPMPAEDIAAFVRRSYEPGALGDIETGLYSEAGTGVAWADAGPRTQIEERDRLLHDGAVSVTWEMREAPKDAVTEDVLYQLLQPDSRLPIKRVALIYRPHSAGDAAELVDKDYKDALTARSSARGIASAQAELDVASTEQARIEKARGHGLTRFGILITVTQPHEDADVPRVDEIVRDLSKQCSLAVRRSFCWQAPAFAASLGVGVIPPEHSTIPKFLAG</sequence>
<evidence type="ECO:0000256" key="1">
    <source>
        <dbReference type="SAM" id="Phobius"/>
    </source>
</evidence>
<dbReference type="Proteomes" id="UP000009235">
    <property type="component" value="Plasmid pAS9A-2"/>
</dbReference>
<protein>
    <submittedName>
        <fullName evidence="2">Putative integral membrane protein</fullName>
    </submittedName>
</protein>
<feature type="transmembrane region" description="Helical" evidence="1">
    <location>
        <begin position="48"/>
        <end position="68"/>
    </location>
</feature>
<dbReference type="OrthoDB" id="4505949at2"/>
<keyword evidence="3" id="KW-1185">Reference proteome</keyword>
<evidence type="ECO:0000313" key="2">
    <source>
        <dbReference type="EMBL" id="AEF43107.1"/>
    </source>
</evidence>
<geneLocation type="plasmid" evidence="2 3">
    <name>pAS9A-2</name>
</geneLocation>
<name>F6ESI6_HOYSD</name>
<reference evidence="2 3" key="1">
    <citation type="journal article" date="2011" name="J. Bacteriol.">
        <title>Complete genome sequence of Amycolicicoccus subflavus DQS3-9A1T, an actinomycete isolated from crude oil-polluted soil.</title>
        <authorList>
            <person name="Cai M."/>
            <person name="Chen W.M."/>
            <person name="Nie Y."/>
            <person name="Chi C.Q."/>
            <person name="Wang Y.N."/>
            <person name="Tang Y.Q."/>
            <person name="Li G.Y."/>
            <person name="Wu X.L."/>
        </authorList>
    </citation>
    <scope>NUCLEOTIDE SEQUENCE [LARGE SCALE GENOMIC DNA]</scope>
    <source>
        <strain evidence="3">DSM 45089 / DQS3-9A1</strain>
        <plasmid evidence="2 3">pAS9A-2</plasmid>
    </source>
</reference>
<accession>F6ESI6</accession>
<evidence type="ECO:0000313" key="3">
    <source>
        <dbReference type="Proteomes" id="UP000009235"/>
    </source>
</evidence>
<dbReference type="NCBIfam" id="NF042935">
    <property type="entry name" value="SCO6880_fam"/>
    <property type="match status" value="1"/>
</dbReference>
<keyword evidence="1" id="KW-0812">Transmembrane</keyword>
<keyword evidence="2" id="KW-0614">Plasmid</keyword>
<gene>
    <name evidence="2" type="ordered locus">AS9A_P20063</name>
</gene>
<dbReference type="EMBL" id="CP002788">
    <property type="protein sequence ID" value="AEF43107.1"/>
    <property type="molecule type" value="Genomic_DNA"/>
</dbReference>
<dbReference type="HOGENOM" id="CLU_041274_0_0_11"/>
<organism evidence="2 3">
    <name type="scientific">Hoyosella subflava (strain DSM 45089 / JCM 17490 / NBRC 109087 / DQS3-9A1)</name>
    <name type="common">Amycolicicoccus subflavus</name>
    <dbReference type="NCBI Taxonomy" id="443218"/>
    <lineage>
        <taxon>Bacteria</taxon>
        <taxon>Bacillati</taxon>
        <taxon>Actinomycetota</taxon>
        <taxon>Actinomycetes</taxon>
        <taxon>Mycobacteriales</taxon>
        <taxon>Hoyosellaceae</taxon>
        <taxon>Hoyosella</taxon>
    </lineage>
</organism>
<keyword evidence="1" id="KW-1133">Transmembrane helix</keyword>
<dbReference type="RefSeq" id="WP_013798114.1">
    <property type="nucleotide sequence ID" value="NC_015561.1"/>
</dbReference>
<keyword evidence="1" id="KW-0472">Membrane</keyword>